<gene>
    <name evidence="1" type="ORF">UY44_C0001G0078</name>
</gene>
<reference evidence="1" key="1">
    <citation type="journal article" date="2015" name="Nature">
        <title>rRNA introns, odd ribosomes, and small enigmatic genomes across a large radiation of phyla.</title>
        <authorList>
            <person name="Brown C.T."/>
            <person name="Hug L.A."/>
            <person name="Thomas B.C."/>
            <person name="Sharon I."/>
            <person name="Castelle C.J."/>
            <person name="Singh A."/>
            <person name="Wilkins M.J."/>
            <person name="Williams K.H."/>
            <person name="Banfield J.F."/>
        </authorList>
    </citation>
    <scope>NUCLEOTIDE SEQUENCE [LARGE SCALE GENOMIC DNA]</scope>
</reference>
<organism evidence="1 2">
    <name type="scientific">Candidatus Kaiserbacteria bacterium GW2011_GWA2_49_19</name>
    <dbReference type="NCBI Taxonomy" id="1618669"/>
    <lineage>
        <taxon>Bacteria</taxon>
        <taxon>Candidatus Kaiseribacteriota</taxon>
    </lineage>
</organism>
<dbReference type="AlphaFoldDB" id="A0A0G1VSL6"/>
<comment type="caution">
    <text evidence="1">The sequence shown here is derived from an EMBL/GenBank/DDBJ whole genome shotgun (WGS) entry which is preliminary data.</text>
</comment>
<evidence type="ECO:0000313" key="1">
    <source>
        <dbReference type="EMBL" id="KKW09513.1"/>
    </source>
</evidence>
<proteinExistence type="predicted"/>
<protein>
    <recommendedName>
        <fullName evidence="3">Lipid-A-disaccharide synthase</fullName>
    </recommendedName>
</protein>
<sequence length="344" mass="37256">MAAQDLIAAEEAIFGGKPTEGFLDSQTLMRTDMNAVAVFDSLQPDFLIAAQGSPNNLEGAAVREAVRRNIKTVVVSDIHGSGLRANVPVEKRTDLSMVLFTAMDSEDARVLRHGTGCKERPSRFDPKIAETGSPALDRFNANVEPARLVVRMASPFPHVFHIIGQDDCTGDFLDGALRVADAFSESVAVVSLHPKYLAVPELCNAWLRRVRGSKSMILWANGAATTHQYMASSTYVVSGYSTGLIEAGLIQNELGPIAVCWTSELIRKRMAEALGGLTVFPTVTYGAAIEVSSVEEFREKVPAPGTKAFRDFRAHAEDALRTRLHVDGHATDRIVAAIREHAGI</sequence>
<dbReference type="EMBL" id="LCPZ01000001">
    <property type="protein sequence ID" value="KKW09513.1"/>
    <property type="molecule type" value="Genomic_DNA"/>
</dbReference>
<evidence type="ECO:0008006" key="3">
    <source>
        <dbReference type="Google" id="ProtNLM"/>
    </source>
</evidence>
<evidence type="ECO:0000313" key="2">
    <source>
        <dbReference type="Proteomes" id="UP000033965"/>
    </source>
</evidence>
<dbReference type="Proteomes" id="UP000033965">
    <property type="component" value="Unassembled WGS sequence"/>
</dbReference>
<accession>A0A0G1VSL6</accession>
<name>A0A0G1VSL6_9BACT</name>